<evidence type="ECO:0000256" key="2">
    <source>
        <dbReference type="ARBA" id="ARBA00022827"/>
    </source>
</evidence>
<keyword evidence="1" id="KW-0285">Flavoprotein</keyword>
<dbReference type="InterPro" id="IPR051312">
    <property type="entry name" value="Diverse_Substr_Oxidored"/>
</dbReference>
<dbReference type="EMBL" id="CP106982">
    <property type="protein sequence ID" value="UYF94687.1"/>
    <property type="molecule type" value="Genomic_DNA"/>
</dbReference>
<dbReference type="InterPro" id="IPR002346">
    <property type="entry name" value="Mopterin_DH_FAD-bd"/>
</dbReference>
<dbReference type="InterPro" id="IPR005107">
    <property type="entry name" value="CO_DH_flav_C"/>
</dbReference>
<keyword evidence="3" id="KW-0560">Oxidoreductase</keyword>
<dbReference type="GO" id="GO:0016491">
    <property type="term" value="F:oxidoreductase activity"/>
    <property type="evidence" value="ECO:0007669"/>
    <property type="project" value="UniProtKB-KW"/>
</dbReference>
<dbReference type="RefSeq" id="WP_029546635.1">
    <property type="nucleotide sequence ID" value="NZ_CM002177.1"/>
</dbReference>
<gene>
    <name evidence="4" type="ORF">OCS65_02610</name>
</gene>
<dbReference type="GO" id="GO:0071949">
    <property type="term" value="F:FAD binding"/>
    <property type="evidence" value="ECO:0007669"/>
    <property type="project" value="InterPro"/>
</dbReference>
<organism evidence="4 5">
    <name type="scientific">Rhodococcus aetherivorans</name>
    <dbReference type="NCBI Taxonomy" id="191292"/>
    <lineage>
        <taxon>Bacteria</taxon>
        <taxon>Bacillati</taxon>
        <taxon>Actinomycetota</taxon>
        <taxon>Actinomycetes</taxon>
        <taxon>Mycobacteriales</taxon>
        <taxon>Nocardiaceae</taxon>
        <taxon>Rhodococcus</taxon>
    </lineage>
</organism>
<dbReference type="Gene3D" id="3.30.43.10">
    <property type="entry name" value="Uridine Diphospho-n-acetylenolpyruvylglucosamine Reductase, domain 2"/>
    <property type="match status" value="1"/>
</dbReference>
<evidence type="ECO:0000313" key="5">
    <source>
        <dbReference type="Proteomes" id="UP001163947"/>
    </source>
</evidence>
<dbReference type="PANTHER" id="PTHR42659">
    <property type="entry name" value="XANTHINE DEHYDROGENASE SUBUNIT C-RELATED"/>
    <property type="match status" value="1"/>
</dbReference>
<dbReference type="InterPro" id="IPR016167">
    <property type="entry name" value="FAD-bd_PCMH_sub1"/>
</dbReference>
<dbReference type="InterPro" id="IPR016166">
    <property type="entry name" value="FAD-bd_PCMH"/>
</dbReference>
<dbReference type="Proteomes" id="UP001163947">
    <property type="component" value="Chromosome"/>
</dbReference>
<sequence>MIPSTFDYVAPTTIDEAVAALAAAGEDAKIIAGGQSLMPVLRLRLAAPTTLVDLGRVPDLRGVREDGGDLVIGAMTTHHDVIHDPLVREHARLLAEATSTVADPQIRHRGTLGGALAHADPAGDLGAPVLALEATLVAAGPSGRRSIPVAEFFDDYFTTTLQPEEILVEVRIPKLTGWAARYEKFNRVAHAWSIVAVAATVQTDGGTIRQARVALTNMAAVPVRAHAVERALVGQPATADTVRAAAEQATEGTSPMSDGNADADYRRQLARVLTRRAVATAADVA</sequence>
<dbReference type="Gene3D" id="3.30.390.50">
    <property type="entry name" value="CO dehydrogenase flavoprotein, C-terminal domain"/>
    <property type="match status" value="1"/>
</dbReference>
<dbReference type="Pfam" id="PF03450">
    <property type="entry name" value="CO_deh_flav_C"/>
    <property type="match status" value="1"/>
</dbReference>
<dbReference type="SUPFAM" id="SSF55447">
    <property type="entry name" value="CO dehydrogenase flavoprotein C-terminal domain-like"/>
    <property type="match status" value="1"/>
</dbReference>
<dbReference type="InterPro" id="IPR016169">
    <property type="entry name" value="FAD-bd_PCMH_sub2"/>
</dbReference>
<dbReference type="SMART" id="SM01092">
    <property type="entry name" value="CO_deh_flav_C"/>
    <property type="match status" value="1"/>
</dbReference>
<dbReference type="SUPFAM" id="SSF56176">
    <property type="entry name" value="FAD-binding/transporter-associated domain-like"/>
    <property type="match status" value="1"/>
</dbReference>
<proteinExistence type="predicted"/>
<keyword evidence="2" id="KW-0274">FAD</keyword>
<dbReference type="PANTHER" id="PTHR42659:SF2">
    <property type="entry name" value="XANTHINE DEHYDROGENASE SUBUNIT C-RELATED"/>
    <property type="match status" value="1"/>
</dbReference>
<protein>
    <submittedName>
        <fullName evidence="4">Xanthine dehydrogenase family protein subunit M</fullName>
    </submittedName>
</protein>
<dbReference type="AlphaFoldDB" id="A0A059MJ14"/>
<dbReference type="PROSITE" id="PS51387">
    <property type="entry name" value="FAD_PCMH"/>
    <property type="match status" value="1"/>
</dbReference>
<dbReference type="Gene3D" id="3.30.465.10">
    <property type="match status" value="1"/>
</dbReference>
<reference evidence="4" key="1">
    <citation type="submission" date="2022-09" db="EMBL/GenBank/DDBJ databases">
        <title>The genome sequence of Rhodococcus aetherivorans N1.</title>
        <authorList>
            <person name="Jiang W."/>
        </authorList>
    </citation>
    <scope>NUCLEOTIDE SEQUENCE</scope>
    <source>
        <strain evidence="4">N1</strain>
    </source>
</reference>
<evidence type="ECO:0000256" key="3">
    <source>
        <dbReference type="ARBA" id="ARBA00023002"/>
    </source>
</evidence>
<dbReference type="GeneID" id="83619274"/>
<dbReference type="InterPro" id="IPR036318">
    <property type="entry name" value="FAD-bd_PCMH-like_sf"/>
</dbReference>
<dbReference type="FunFam" id="3.30.465.10:FF:000017">
    <property type="entry name" value="Xanthine dehydrogenase, FAD binding subunit"/>
    <property type="match status" value="1"/>
</dbReference>
<name>A0A059MJ14_9NOCA</name>
<evidence type="ECO:0000313" key="4">
    <source>
        <dbReference type="EMBL" id="UYF94687.1"/>
    </source>
</evidence>
<evidence type="ECO:0000256" key="1">
    <source>
        <dbReference type="ARBA" id="ARBA00022630"/>
    </source>
</evidence>
<dbReference type="InterPro" id="IPR036683">
    <property type="entry name" value="CO_DH_flav_C_dom_sf"/>
</dbReference>
<accession>A0A059MJ14</accession>
<dbReference type="Pfam" id="PF00941">
    <property type="entry name" value="FAD_binding_5"/>
    <property type="match status" value="1"/>
</dbReference>